<feature type="transmembrane region" description="Helical" evidence="2">
    <location>
        <begin position="140"/>
        <end position="169"/>
    </location>
</feature>
<evidence type="ECO:0000256" key="1">
    <source>
        <dbReference type="SAM" id="MobiDB-lite"/>
    </source>
</evidence>
<dbReference type="EMBL" id="JBEZNA010000019">
    <property type="protein sequence ID" value="MEU9577824.1"/>
    <property type="molecule type" value="Genomic_DNA"/>
</dbReference>
<protein>
    <recommendedName>
        <fullName evidence="5">Transmembrane protein</fullName>
    </recommendedName>
</protein>
<accession>A0ABV3ENQ8</accession>
<keyword evidence="4" id="KW-1185">Reference proteome</keyword>
<name>A0ABV3ENQ8_9ACTN</name>
<feature type="region of interest" description="Disordered" evidence="1">
    <location>
        <begin position="212"/>
        <end position="273"/>
    </location>
</feature>
<evidence type="ECO:0008006" key="5">
    <source>
        <dbReference type="Google" id="ProtNLM"/>
    </source>
</evidence>
<organism evidence="3 4">
    <name type="scientific">Streptomyces chilikensis</name>
    <dbReference type="NCBI Taxonomy" id="1194079"/>
    <lineage>
        <taxon>Bacteria</taxon>
        <taxon>Bacillati</taxon>
        <taxon>Actinomycetota</taxon>
        <taxon>Actinomycetes</taxon>
        <taxon>Kitasatosporales</taxon>
        <taxon>Streptomycetaceae</taxon>
        <taxon>Streptomyces</taxon>
    </lineage>
</organism>
<dbReference type="Proteomes" id="UP001551584">
    <property type="component" value="Unassembled WGS sequence"/>
</dbReference>
<feature type="compositionally biased region" description="Polar residues" evidence="1">
    <location>
        <begin position="1"/>
        <end position="10"/>
    </location>
</feature>
<comment type="caution">
    <text evidence="3">The sequence shown here is derived from an EMBL/GenBank/DDBJ whole genome shotgun (WGS) entry which is preliminary data.</text>
</comment>
<feature type="compositionally biased region" description="Basic and acidic residues" evidence="1">
    <location>
        <begin position="11"/>
        <end position="34"/>
    </location>
</feature>
<feature type="region of interest" description="Disordered" evidence="1">
    <location>
        <begin position="1"/>
        <end position="45"/>
    </location>
</feature>
<feature type="transmembrane region" description="Helical" evidence="2">
    <location>
        <begin position="106"/>
        <end position="128"/>
    </location>
</feature>
<evidence type="ECO:0000313" key="3">
    <source>
        <dbReference type="EMBL" id="MEU9577824.1"/>
    </source>
</evidence>
<keyword evidence="2" id="KW-1133">Transmembrane helix</keyword>
<keyword evidence="2" id="KW-0472">Membrane</keyword>
<gene>
    <name evidence="3" type="ORF">AB0D95_11225</name>
</gene>
<evidence type="ECO:0000256" key="2">
    <source>
        <dbReference type="SAM" id="Phobius"/>
    </source>
</evidence>
<evidence type="ECO:0000313" key="4">
    <source>
        <dbReference type="Proteomes" id="UP001551584"/>
    </source>
</evidence>
<feature type="compositionally biased region" description="Basic and acidic residues" evidence="1">
    <location>
        <begin position="233"/>
        <end position="248"/>
    </location>
</feature>
<feature type="compositionally biased region" description="Low complexity" evidence="1">
    <location>
        <begin position="255"/>
        <end position="266"/>
    </location>
</feature>
<sequence length="273" mass="28680">MHMTSHPQQLRNEDRPDFARALDEALRSAPRNDGHAGPSGRPNGEQLRTLALEHADEILEAAAAEYDHYLDLREGLRRLADAGREPSPGTEGGTVPADADATGPGAVAVAVVLAPLLAGASAAVLLLIGSVLKMLTPEPAMAAALLTAGWTFGALAAAALLAAATGLLITAVRNGARAYHVETRTRPDADLERARQEWLDALRERGIRPFLAEAATRPPQVSPAAGGRPAELGNHDGHPGAGPHREPGRLTSPRFSSPGYSSPDFSSRNHRTD</sequence>
<proteinExistence type="predicted"/>
<keyword evidence="2" id="KW-0812">Transmembrane</keyword>
<dbReference type="RefSeq" id="WP_359271298.1">
    <property type="nucleotide sequence ID" value="NZ_JBEZNA010000019.1"/>
</dbReference>
<reference evidence="3 4" key="1">
    <citation type="submission" date="2024-06" db="EMBL/GenBank/DDBJ databases">
        <title>The Natural Products Discovery Center: Release of the First 8490 Sequenced Strains for Exploring Actinobacteria Biosynthetic Diversity.</title>
        <authorList>
            <person name="Kalkreuter E."/>
            <person name="Kautsar S.A."/>
            <person name="Yang D."/>
            <person name="Bader C.D."/>
            <person name="Teijaro C.N."/>
            <person name="Fluegel L."/>
            <person name="Davis C.M."/>
            <person name="Simpson J.R."/>
            <person name="Lauterbach L."/>
            <person name="Steele A.D."/>
            <person name="Gui C."/>
            <person name="Meng S."/>
            <person name="Li G."/>
            <person name="Viehrig K."/>
            <person name="Ye F."/>
            <person name="Su P."/>
            <person name="Kiefer A.F."/>
            <person name="Nichols A."/>
            <person name="Cepeda A.J."/>
            <person name="Yan W."/>
            <person name="Fan B."/>
            <person name="Jiang Y."/>
            <person name="Adhikari A."/>
            <person name="Zheng C.-J."/>
            <person name="Schuster L."/>
            <person name="Cowan T.M."/>
            <person name="Smanski M.J."/>
            <person name="Chevrette M.G."/>
            <person name="De Carvalho L.P.S."/>
            <person name="Shen B."/>
        </authorList>
    </citation>
    <scope>NUCLEOTIDE SEQUENCE [LARGE SCALE GENOMIC DNA]</scope>
    <source>
        <strain evidence="3 4">NPDC048117</strain>
    </source>
</reference>